<name>A0A419RR55_9SPHN</name>
<dbReference type="AlphaFoldDB" id="A0A419RR55"/>
<organism evidence="1 2">
    <name type="scientific">Aurantiacibacter aquimixticola</name>
    <dbReference type="NCBI Taxonomy" id="1958945"/>
    <lineage>
        <taxon>Bacteria</taxon>
        <taxon>Pseudomonadati</taxon>
        <taxon>Pseudomonadota</taxon>
        <taxon>Alphaproteobacteria</taxon>
        <taxon>Sphingomonadales</taxon>
        <taxon>Erythrobacteraceae</taxon>
        <taxon>Aurantiacibacter</taxon>
    </lineage>
</organism>
<sequence>MGNDKRFESLARLVGSWKTTITMHREDGATGDVSHATDVYSWSANRKFLHHDVDADMGGQRHQSFEVIALNPSGEGFVSRSYDPDGSFSDYSCWFEGPAWNIEGAYLRFSGQFSESGDVLSGQWEQLTEAGHWQPFMKVMLRRNADEA</sequence>
<dbReference type="Pfam" id="PF07617">
    <property type="entry name" value="DUF1579"/>
    <property type="match status" value="1"/>
</dbReference>
<dbReference type="OrthoDB" id="8481162at2"/>
<reference evidence="1 2" key="1">
    <citation type="journal article" date="2017" name="Int. J. Syst. Evol. Microbiol.">
        <title>Erythrobacter aquimixticola sp. nov., isolated from the junction between the ocean and a freshwater spring.</title>
        <authorList>
            <person name="Park S."/>
            <person name="Jung Y.T."/>
            <person name="Choi S.J."/>
            <person name="Yoon J.H."/>
        </authorList>
    </citation>
    <scope>NUCLEOTIDE SEQUENCE [LARGE SCALE GENOMIC DNA]</scope>
    <source>
        <strain evidence="1 2">JSSK-14</strain>
    </source>
</reference>
<evidence type="ECO:0000313" key="1">
    <source>
        <dbReference type="EMBL" id="RJY08268.1"/>
    </source>
</evidence>
<dbReference type="EMBL" id="RAHX01000001">
    <property type="protein sequence ID" value="RJY08268.1"/>
    <property type="molecule type" value="Genomic_DNA"/>
</dbReference>
<comment type="caution">
    <text evidence="1">The sequence shown here is derived from an EMBL/GenBank/DDBJ whole genome shotgun (WGS) entry which is preliminary data.</text>
</comment>
<dbReference type="RefSeq" id="WP_120047156.1">
    <property type="nucleotide sequence ID" value="NZ_RAHX01000001.1"/>
</dbReference>
<accession>A0A419RR55</accession>
<evidence type="ECO:0000313" key="2">
    <source>
        <dbReference type="Proteomes" id="UP000285232"/>
    </source>
</evidence>
<protein>
    <submittedName>
        <fullName evidence="1">DUF1579 domain-containing protein</fullName>
    </submittedName>
</protein>
<gene>
    <name evidence="1" type="ORF">D6201_01850</name>
</gene>
<dbReference type="InterPro" id="IPR011473">
    <property type="entry name" value="DUF1579"/>
</dbReference>
<keyword evidence="2" id="KW-1185">Reference proteome</keyword>
<proteinExistence type="predicted"/>
<dbReference type="Proteomes" id="UP000285232">
    <property type="component" value="Unassembled WGS sequence"/>
</dbReference>